<accession>A0A9W6QJV4</accession>
<dbReference type="Proteomes" id="UP001165042">
    <property type="component" value="Unassembled WGS sequence"/>
</dbReference>
<dbReference type="Pfam" id="PF00498">
    <property type="entry name" value="FHA"/>
    <property type="match status" value="1"/>
</dbReference>
<gene>
    <name evidence="3" type="ORF">Aglo03_06600</name>
</gene>
<comment type="caution">
    <text evidence="3">The sequence shown here is derived from an EMBL/GenBank/DDBJ whole genome shotgun (WGS) entry which is preliminary data.</text>
</comment>
<dbReference type="Gene3D" id="2.60.200.20">
    <property type="match status" value="1"/>
</dbReference>
<protein>
    <recommendedName>
        <fullName evidence="2">FHA domain-containing protein</fullName>
    </recommendedName>
</protein>
<evidence type="ECO:0000256" key="1">
    <source>
        <dbReference type="ARBA" id="ARBA00022553"/>
    </source>
</evidence>
<keyword evidence="1" id="KW-0597">Phosphoprotein</keyword>
<evidence type="ECO:0000313" key="4">
    <source>
        <dbReference type="Proteomes" id="UP001165042"/>
    </source>
</evidence>
<dbReference type="AlphaFoldDB" id="A0A9W6QJV4"/>
<sequence>MHVLDAHTPSLSHHEPLLDGRPAPARTLFVLGEEGGYAAAPRPDTRLVLGRNTPDVHVSIGARDWHVSREHAVLRCQSDGSWVLRNGGRLPIRIPDAPALLREHEAPLPGGYTPLYIQGTRLHVVELLISTGHQAADEARPDAGTRDLSWPLNPRERLVLVALFQSYLLRADEAHPLSWKETSRWLNEVPGQRGWTDRKAEHVVDTVRRRLVAGGVGGITADSAHPEAIKHNLLRVLTESATLTPPDLRLLDTGIGE</sequence>
<organism evidence="3 4">
    <name type="scientific">Actinokineospora globicatena</name>
    <dbReference type="NCBI Taxonomy" id="103729"/>
    <lineage>
        <taxon>Bacteria</taxon>
        <taxon>Bacillati</taxon>
        <taxon>Actinomycetota</taxon>
        <taxon>Actinomycetes</taxon>
        <taxon>Pseudonocardiales</taxon>
        <taxon>Pseudonocardiaceae</taxon>
        <taxon>Actinokineospora</taxon>
    </lineage>
</organism>
<dbReference type="InterPro" id="IPR000253">
    <property type="entry name" value="FHA_dom"/>
</dbReference>
<feature type="domain" description="FHA" evidence="2">
    <location>
        <begin position="47"/>
        <end position="89"/>
    </location>
</feature>
<evidence type="ECO:0000313" key="3">
    <source>
        <dbReference type="EMBL" id="GLW89844.1"/>
    </source>
</evidence>
<dbReference type="EMBL" id="BSSD01000001">
    <property type="protein sequence ID" value="GLW89844.1"/>
    <property type="molecule type" value="Genomic_DNA"/>
</dbReference>
<dbReference type="PROSITE" id="PS50006">
    <property type="entry name" value="FHA_DOMAIN"/>
    <property type="match status" value="1"/>
</dbReference>
<keyword evidence="4" id="KW-1185">Reference proteome</keyword>
<dbReference type="InterPro" id="IPR008984">
    <property type="entry name" value="SMAD_FHA_dom_sf"/>
</dbReference>
<name>A0A9W6QJV4_9PSEU</name>
<dbReference type="SUPFAM" id="SSF49879">
    <property type="entry name" value="SMAD/FHA domain"/>
    <property type="match status" value="1"/>
</dbReference>
<proteinExistence type="predicted"/>
<reference evidence="3" key="1">
    <citation type="submission" date="2023-02" db="EMBL/GenBank/DDBJ databases">
        <title>Actinokineospora globicatena NBRC 15670.</title>
        <authorList>
            <person name="Ichikawa N."/>
            <person name="Sato H."/>
            <person name="Tonouchi N."/>
        </authorList>
    </citation>
    <scope>NUCLEOTIDE SEQUENCE</scope>
    <source>
        <strain evidence="3">NBRC 15670</strain>
    </source>
</reference>
<evidence type="ECO:0000259" key="2">
    <source>
        <dbReference type="PROSITE" id="PS50006"/>
    </source>
</evidence>